<evidence type="ECO:0000313" key="1">
    <source>
        <dbReference type="EMBL" id="AUO15103.1"/>
    </source>
</evidence>
<name>A0A2I6SC11_9VIRU</name>
<dbReference type="EMBL" id="MG702567">
    <property type="protein sequence ID" value="AUO15103.1"/>
    <property type="molecule type" value="Genomic_DNA"/>
</dbReference>
<sequence>MKRRLVRQRKVWNFEASGGAMSYFWLEDNAEDMENLNSGSHVKTNCLALFLQEFISNWIEETDRHGQYCTFPQYMDGGDGSRGDILLR</sequence>
<dbReference type="Proteomes" id="UP000267352">
    <property type="component" value="Segment"/>
</dbReference>
<proteinExistence type="predicted"/>
<reference evidence="1" key="1">
    <citation type="submission" date="2017-12" db="EMBL/GenBank/DDBJ databases">
        <authorList>
            <person name="Katneni V.K."/>
            <person name="Shekhar M.S."/>
            <person name="Otta S.K."/>
            <person name="Karthic K."/>
            <person name="Jangam A.K."/>
            <person name="Gopikrishna G."/>
            <person name="Vijayan K.K."/>
        </authorList>
    </citation>
    <scope>NUCLEOTIDE SEQUENCE [LARGE SCALE GENOMIC DNA]</scope>
    <source>
        <strain evidence="1">IN_AP4RU</strain>
    </source>
</reference>
<accession>A0A2I6SC11</accession>
<protein>
    <submittedName>
        <fullName evidence="1">WSSV302</fullName>
    </submittedName>
</protein>
<reference evidence="1" key="2">
    <citation type="journal article" date="2018" name="Genome Announc.">
        <title>First Report of a Complete Genome Sequence of White spot syndrome virus from India.</title>
        <authorList>
            <person name="Vinaya Kumar K."/>
            <person name="Shekhar M.S."/>
            <person name="Otta S.K."/>
            <person name="Karthic K."/>
            <person name="Ashok Kumar J."/>
            <person name="Gopikrishna G."/>
            <person name="Vijayan K.K."/>
        </authorList>
    </citation>
    <scope>NUCLEOTIDE SEQUENCE</scope>
    <source>
        <strain evidence="1">IN_AP4RU</strain>
    </source>
</reference>
<organism evidence="1">
    <name type="scientific">White spot syndrome virus</name>
    <dbReference type="NCBI Taxonomy" id="342409"/>
    <lineage>
        <taxon>Viruses</taxon>
        <taxon>Viruses incertae sedis</taxon>
        <taxon>Naldaviricetes</taxon>
        <taxon>Nimaviridae</taxon>
        <taxon>Whispovirus</taxon>
    </lineage>
</organism>